<gene>
    <name evidence="2" type="ORF">Pdw03_3810</name>
</gene>
<organism evidence="2 3">
    <name type="scientific">Penicillium digitatum</name>
    <name type="common">Green mold</name>
    <dbReference type="NCBI Taxonomy" id="36651"/>
    <lineage>
        <taxon>Eukaryota</taxon>
        <taxon>Fungi</taxon>
        <taxon>Dikarya</taxon>
        <taxon>Ascomycota</taxon>
        <taxon>Pezizomycotina</taxon>
        <taxon>Eurotiomycetes</taxon>
        <taxon>Eurotiomycetidae</taxon>
        <taxon>Eurotiales</taxon>
        <taxon>Aspergillaceae</taxon>
        <taxon>Penicillium</taxon>
    </lineage>
</organism>
<dbReference type="EMBL" id="CP060774">
    <property type="protein sequence ID" value="QQK40956.1"/>
    <property type="molecule type" value="Genomic_DNA"/>
</dbReference>
<dbReference type="VEuPathDB" id="FungiDB:PDIP_76420"/>
<dbReference type="GO" id="GO:0000070">
    <property type="term" value="P:mitotic sister chromatid segregation"/>
    <property type="evidence" value="ECO:0007669"/>
    <property type="project" value="InterPro"/>
</dbReference>
<dbReference type="GeneID" id="26235958"/>
<dbReference type="InterPro" id="IPR013950">
    <property type="entry name" value="Mis14/Nsl1"/>
</dbReference>
<accession>A0A7T7BIK7</accession>
<dbReference type="OMA" id="DFTYLYA"/>
<feature type="region of interest" description="Disordered" evidence="1">
    <location>
        <begin position="199"/>
        <end position="222"/>
    </location>
</feature>
<dbReference type="AlphaFoldDB" id="A0A7T7BIK7"/>
<feature type="region of interest" description="Disordered" evidence="1">
    <location>
        <begin position="149"/>
        <end position="186"/>
    </location>
</feature>
<protein>
    <submittedName>
        <fullName evidence="2">Kinetochore Mis14</fullName>
    </submittedName>
</protein>
<dbReference type="GO" id="GO:0000444">
    <property type="term" value="C:MIS12/MIND type complex"/>
    <property type="evidence" value="ECO:0007669"/>
    <property type="project" value="TreeGrafter"/>
</dbReference>
<dbReference type="RefSeq" id="XP_014531799.1">
    <property type="nucleotide sequence ID" value="XM_014676313.1"/>
</dbReference>
<feature type="compositionally biased region" description="Polar residues" evidence="1">
    <location>
        <begin position="177"/>
        <end position="186"/>
    </location>
</feature>
<evidence type="ECO:0000313" key="3">
    <source>
        <dbReference type="Proteomes" id="UP000595662"/>
    </source>
</evidence>
<dbReference type="KEGG" id="pdp:PDIP_76420"/>
<reference evidence="2 3" key="1">
    <citation type="submission" date="2020-08" db="EMBL/GenBank/DDBJ databases">
        <title>The completed genome sequence of the pathogenic ascomycete fungus Penicillium digitatum.</title>
        <authorList>
            <person name="Wang M."/>
        </authorList>
    </citation>
    <scope>NUCLEOTIDE SEQUENCE [LARGE SCALE GENOMIC DNA]</scope>
    <source>
        <strain evidence="2 3">PdW03</strain>
    </source>
</reference>
<dbReference type="PANTHER" id="PTHR31749:SF3">
    <property type="entry name" value="KINETOCHORE-ASSOCIATED PROTEIN NSL1 HOMOLOG"/>
    <property type="match status" value="1"/>
</dbReference>
<evidence type="ECO:0000313" key="2">
    <source>
        <dbReference type="EMBL" id="QQK40956.1"/>
    </source>
</evidence>
<feature type="compositionally biased region" description="Acidic residues" evidence="1">
    <location>
        <begin position="149"/>
        <end position="161"/>
    </location>
</feature>
<evidence type="ECO:0000256" key="1">
    <source>
        <dbReference type="SAM" id="MobiDB-lite"/>
    </source>
</evidence>
<proteinExistence type="predicted"/>
<dbReference type="Proteomes" id="UP000595662">
    <property type="component" value="Chromosome 1"/>
</dbReference>
<sequence length="306" mass="33716">MAAPHYRKVELQSPADFTYLYANTVALSRRKLDLYFPPSATNNDTPDPMRERVRELVDEYINKTFESASASISINGIDSTSPQFPFPAAFTAPTEQVEYEAYDTDLASRVTSLYAQLESLNTTVAQQRRDAPRRAAKEYAAQLKKMIEEEEEEYENEDEIENGQKDADNDTEIGKSANVQPQSNIQNVNATLGQEANGMEVDSAPHGTGSVRTGAQMHSRRPCRNLDPAWTLQAALGTEEEQERWKSGDIASVYEDALRMLLRLQGDGNSNTDAGVEGNALATTVGKAERAGRAAEVVENMNKGGL</sequence>
<dbReference type="Pfam" id="PF08641">
    <property type="entry name" value="Mis14"/>
    <property type="match status" value="1"/>
</dbReference>
<dbReference type="PANTHER" id="PTHR31749">
    <property type="entry name" value="KINETOCHORE-ASSOCIATED PROTEIN NSL1 HOMOLOG"/>
    <property type="match status" value="1"/>
</dbReference>
<name>A0A7T7BIK7_PENDI</name>